<evidence type="ECO:0000313" key="2">
    <source>
        <dbReference type="EMBL" id="KDO85613.1"/>
    </source>
</evidence>
<feature type="region of interest" description="Disordered" evidence="1">
    <location>
        <begin position="161"/>
        <end position="184"/>
    </location>
</feature>
<keyword evidence="3" id="KW-1185">Reference proteome</keyword>
<evidence type="ECO:0000256" key="1">
    <source>
        <dbReference type="SAM" id="MobiDB-lite"/>
    </source>
</evidence>
<sequence length="423" mass="43660">MTNLHENSGHEQLPIEYTAETQKEDAGTIGLLANEKSVKELVVPEEVAVLAVPKPVKELVVEAAELAGAEVKAVVIAAEEELTLKLGNATVEAAGAVVVLAAGAEALVVVTVENNGAVDIPNDNEVGFVAVEVVALLKLNERLEELALDEDKGEAELELEDELKLENEGPLDAEPNKLEEPVAAPNRPGAELAVDEAEPIRDSVVVAADEAGPNGDGVVLTADAGAPNTFDVVLAANEGAPNKGDAVLAADEAVPKEGEAALDAVNDAPNCDVVVLDAELAADEATENGDGVVVIVLADKFAPNGEGLAPDLELPVDEAAPKADEADPNRDGELLGTVVDENEPNPKPGGAAAGAELGFAVDAKGDEEEEKEEVLKENEVGEGEEVVVEEAEVGFAKARGEDPNENPVDEAEDPNENCDGVED</sequence>
<reference evidence="2 3" key="1">
    <citation type="submission" date="2014-04" db="EMBL/GenBank/DDBJ databases">
        <authorList>
            <consortium name="International Citrus Genome Consortium"/>
            <person name="Gmitter F."/>
            <person name="Chen C."/>
            <person name="Farmerie W."/>
            <person name="Harkins T."/>
            <person name="Desany B."/>
            <person name="Mohiuddin M."/>
            <person name="Kodira C."/>
            <person name="Borodovsky M."/>
            <person name="Lomsadze A."/>
            <person name="Burns P."/>
            <person name="Jenkins J."/>
            <person name="Prochnik S."/>
            <person name="Shu S."/>
            <person name="Chapman J."/>
            <person name="Pitluck S."/>
            <person name="Schmutz J."/>
            <person name="Rokhsar D."/>
        </authorList>
    </citation>
    <scope>NUCLEOTIDE SEQUENCE</scope>
</reference>
<evidence type="ECO:0000313" key="3">
    <source>
        <dbReference type="Proteomes" id="UP000027120"/>
    </source>
</evidence>
<name>A0A067H0U7_CITSI</name>
<accession>A0A067H0U7</accession>
<dbReference type="Proteomes" id="UP000027120">
    <property type="component" value="Unassembled WGS sequence"/>
</dbReference>
<feature type="region of interest" description="Disordered" evidence="1">
    <location>
        <begin position="306"/>
        <end position="423"/>
    </location>
</feature>
<protein>
    <submittedName>
        <fullName evidence="2">Uncharacterized protein</fullName>
    </submittedName>
</protein>
<feature type="compositionally biased region" description="Acidic residues" evidence="1">
    <location>
        <begin position="380"/>
        <end position="392"/>
    </location>
</feature>
<organism evidence="2 3">
    <name type="scientific">Citrus sinensis</name>
    <name type="common">Sweet orange</name>
    <name type="synonym">Citrus aurantium var. sinensis</name>
    <dbReference type="NCBI Taxonomy" id="2711"/>
    <lineage>
        <taxon>Eukaryota</taxon>
        <taxon>Viridiplantae</taxon>
        <taxon>Streptophyta</taxon>
        <taxon>Embryophyta</taxon>
        <taxon>Tracheophyta</taxon>
        <taxon>Spermatophyta</taxon>
        <taxon>Magnoliopsida</taxon>
        <taxon>eudicotyledons</taxon>
        <taxon>Gunneridae</taxon>
        <taxon>Pentapetalae</taxon>
        <taxon>rosids</taxon>
        <taxon>malvids</taxon>
        <taxon>Sapindales</taxon>
        <taxon>Rutaceae</taxon>
        <taxon>Aurantioideae</taxon>
        <taxon>Citrus</taxon>
    </lineage>
</organism>
<dbReference type="AlphaFoldDB" id="A0A067H0U7"/>
<feature type="compositionally biased region" description="Low complexity" evidence="1">
    <location>
        <begin position="349"/>
        <end position="362"/>
    </location>
</feature>
<feature type="compositionally biased region" description="Basic and acidic residues" evidence="1">
    <location>
        <begin position="319"/>
        <end position="333"/>
    </location>
</feature>
<dbReference type="EMBL" id="KK784873">
    <property type="protein sequence ID" value="KDO85613.1"/>
    <property type="molecule type" value="Genomic_DNA"/>
</dbReference>
<gene>
    <name evidence="2" type="ORF">CISIN_1g014505mg</name>
</gene>
<proteinExistence type="predicted"/>
<feature type="compositionally biased region" description="Acidic residues" evidence="1">
    <location>
        <begin position="403"/>
        <end position="423"/>
    </location>
</feature>